<feature type="domain" description="Ketoreductase" evidence="4">
    <location>
        <begin position="7"/>
        <end position="184"/>
    </location>
</feature>
<dbReference type="Pfam" id="PF00106">
    <property type="entry name" value="adh_short"/>
    <property type="match status" value="1"/>
</dbReference>
<keyword evidence="2" id="KW-0560">Oxidoreductase</keyword>
<sequence>MSNKVWKHVLITGAAGGIGAEICQQLLTSSEKMTLVGRSESALLQLKQRLLQQKPQQTIDIVTCDLVNAQQRVELASQVTNVDLLINNAGTLALDFLSEQTGQQVQHQIELNLLAPIDLTRLLLNQLGQQPSASIVNIGSALGFIGMPAHSVYCASKAGLQSFSESLRRELSDSNISVLHIAPRATDTQLNDQRMRHLNQQTGSKTDSARWVAEQVVAAINKQTAETVLGWPEKLFARINKIAPSVVDNALAKKLPTVRQCLDTSTQAPV</sequence>
<name>A0A2V1GRJ7_9GAMM</name>
<gene>
    <name evidence="5" type="ORF">DC094_18130</name>
</gene>
<dbReference type="PRINTS" id="PR00081">
    <property type="entry name" value="GDHRDH"/>
</dbReference>
<comment type="caution">
    <text evidence="5">The sequence shown here is derived from an EMBL/GenBank/DDBJ whole genome shotgun (WGS) entry which is preliminary data.</text>
</comment>
<evidence type="ECO:0000256" key="2">
    <source>
        <dbReference type="ARBA" id="ARBA00023002"/>
    </source>
</evidence>
<dbReference type="Gene3D" id="3.40.50.720">
    <property type="entry name" value="NAD(P)-binding Rossmann-like Domain"/>
    <property type="match status" value="1"/>
</dbReference>
<protein>
    <submittedName>
        <fullName evidence="5">Short chain dehydrogenase</fullName>
    </submittedName>
</protein>
<dbReference type="AlphaFoldDB" id="A0A2V1GRJ7"/>
<evidence type="ECO:0000256" key="1">
    <source>
        <dbReference type="ARBA" id="ARBA00006484"/>
    </source>
</evidence>
<dbReference type="PROSITE" id="PS00061">
    <property type="entry name" value="ADH_SHORT"/>
    <property type="match status" value="1"/>
</dbReference>
<dbReference type="InterPro" id="IPR002347">
    <property type="entry name" value="SDR_fam"/>
</dbReference>
<dbReference type="InterPro" id="IPR020904">
    <property type="entry name" value="Sc_DH/Rdtase_CS"/>
</dbReference>
<dbReference type="OrthoDB" id="7301144at2"/>
<dbReference type="SMART" id="SM00822">
    <property type="entry name" value="PKS_KR"/>
    <property type="match status" value="1"/>
</dbReference>
<dbReference type="GO" id="GO:0016491">
    <property type="term" value="F:oxidoreductase activity"/>
    <property type="evidence" value="ECO:0007669"/>
    <property type="project" value="UniProtKB-KW"/>
</dbReference>
<dbReference type="NCBIfam" id="NF006565">
    <property type="entry name" value="PRK09072.1"/>
    <property type="match status" value="1"/>
</dbReference>
<dbReference type="RefSeq" id="WP_116688538.1">
    <property type="nucleotide sequence ID" value="NZ_CAWNYD010000010.1"/>
</dbReference>
<dbReference type="SUPFAM" id="SSF51735">
    <property type="entry name" value="NAD(P)-binding Rossmann-fold domains"/>
    <property type="match status" value="1"/>
</dbReference>
<proteinExistence type="inferred from homology"/>
<evidence type="ECO:0000313" key="5">
    <source>
        <dbReference type="EMBL" id="PVZ65401.1"/>
    </source>
</evidence>
<dbReference type="CDD" id="cd05233">
    <property type="entry name" value="SDR_c"/>
    <property type="match status" value="1"/>
</dbReference>
<dbReference type="PANTHER" id="PTHR44196:SF1">
    <property type="entry name" value="DEHYDROGENASE_REDUCTASE SDR FAMILY MEMBER 7B"/>
    <property type="match status" value="1"/>
</dbReference>
<dbReference type="EMBL" id="QDDL01000010">
    <property type="protein sequence ID" value="PVZ65401.1"/>
    <property type="molecule type" value="Genomic_DNA"/>
</dbReference>
<dbReference type="PANTHER" id="PTHR44196">
    <property type="entry name" value="DEHYDROGENASE/REDUCTASE SDR FAMILY MEMBER 7B"/>
    <property type="match status" value="1"/>
</dbReference>
<dbReference type="InterPro" id="IPR057326">
    <property type="entry name" value="KR_dom"/>
</dbReference>
<reference evidence="5 6" key="1">
    <citation type="submission" date="2018-04" db="EMBL/GenBank/DDBJ databases">
        <title>Thalassorhabdus spongiae gen. nov., sp. nov., isolated from a marine sponge in South-West Iceland.</title>
        <authorList>
            <person name="Knobloch S."/>
            <person name="Daussin A."/>
            <person name="Johannsson R."/>
            <person name="Marteinsson V.T."/>
        </authorList>
    </citation>
    <scope>NUCLEOTIDE SEQUENCE [LARGE SCALE GENOMIC DNA]</scope>
    <source>
        <strain evidence="5 6">Hp12</strain>
    </source>
</reference>
<evidence type="ECO:0000256" key="3">
    <source>
        <dbReference type="RuleBase" id="RU000363"/>
    </source>
</evidence>
<dbReference type="PRINTS" id="PR00080">
    <property type="entry name" value="SDRFAMILY"/>
</dbReference>
<dbReference type="PIRSF" id="PIRSF000126">
    <property type="entry name" value="11-beta-HSD1"/>
    <property type="match status" value="1"/>
</dbReference>
<organism evidence="5 6">
    <name type="scientific">Pelagibaculum spongiae</name>
    <dbReference type="NCBI Taxonomy" id="2080658"/>
    <lineage>
        <taxon>Bacteria</taxon>
        <taxon>Pseudomonadati</taxon>
        <taxon>Pseudomonadota</taxon>
        <taxon>Gammaproteobacteria</taxon>
        <taxon>Oceanospirillales</taxon>
        <taxon>Pelagibaculum</taxon>
    </lineage>
</organism>
<dbReference type="InterPro" id="IPR036291">
    <property type="entry name" value="NAD(P)-bd_dom_sf"/>
</dbReference>
<accession>A0A2V1GRJ7</accession>
<dbReference type="Proteomes" id="UP000244906">
    <property type="component" value="Unassembled WGS sequence"/>
</dbReference>
<dbReference type="GO" id="GO:0016020">
    <property type="term" value="C:membrane"/>
    <property type="evidence" value="ECO:0007669"/>
    <property type="project" value="TreeGrafter"/>
</dbReference>
<keyword evidence="6" id="KW-1185">Reference proteome</keyword>
<comment type="similarity">
    <text evidence="1 3">Belongs to the short-chain dehydrogenases/reductases (SDR) family.</text>
</comment>
<evidence type="ECO:0000259" key="4">
    <source>
        <dbReference type="SMART" id="SM00822"/>
    </source>
</evidence>
<evidence type="ECO:0000313" key="6">
    <source>
        <dbReference type="Proteomes" id="UP000244906"/>
    </source>
</evidence>